<dbReference type="InterPro" id="IPR042183">
    <property type="entry name" value="MmgE/PrpD_sf_1"/>
</dbReference>
<keyword evidence="5" id="KW-1185">Reference proteome</keyword>
<protein>
    <submittedName>
        <fullName evidence="4">MmgE/PrpD family protein</fullName>
    </submittedName>
</protein>
<dbReference type="PANTHER" id="PTHR16943:SF8">
    <property type="entry name" value="2-METHYLCITRATE DEHYDRATASE"/>
    <property type="match status" value="1"/>
</dbReference>
<reference evidence="4 5" key="1">
    <citation type="submission" date="2023-10" db="EMBL/GenBank/DDBJ databases">
        <title>Complete genome sequence of a Sphingomonadaceae bacterium.</title>
        <authorList>
            <person name="Yan C."/>
        </authorList>
    </citation>
    <scope>NUCLEOTIDE SEQUENCE [LARGE SCALE GENOMIC DNA]</scope>
    <source>
        <strain evidence="4 5">SCSIO 66989</strain>
    </source>
</reference>
<dbReference type="InterPro" id="IPR045336">
    <property type="entry name" value="MmgE_PrpD_N"/>
</dbReference>
<dbReference type="InterPro" id="IPR005656">
    <property type="entry name" value="MmgE_PrpD"/>
</dbReference>
<dbReference type="Proteomes" id="UP001302429">
    <property type="component" value="Chromosome"/>
</dbReference>
<dbReference type="InterPro" id="IPR045337">
    <property type="entry name" value="MmgE_PrpD_C"/>
</dbReference>
<evidence type="ECO:0000259" key="3">
    <source>
        <dbReference type="Pfam" id="PF19305"/>
    </source>
</evidence>
<feature type="domain" description="MmgE/PrpD C-terminal" evidence="3">
    <location>
        <begin position="271"/>
        <end position="418"/>
    </location>
</feature>
<evidence type="ECO:0000259" key="2">
    <source>
        <dbReference type="Pfam" id="PF03972"/>
    </source>
</evidence>
<dbReference type="EMBL" id="CP136594">
    <property type="protein sequence ID" value="WOE75382.1"/>
    <property type="molecule type" value="Genomic_DNA"/>
</dbReference>
<evidence type="ECO:0000313" key="5">
    <source>
        <dbReference type="Proteomes" id="UP001302429"/>
    </source>
</evidence>
<dbReference type="Pfam" id="PF03972">
    <property type="entry name" value="MmgE_PrpD_N"/>
    <property type="match status" value="1"/>
</dbReference>
<dbReference type="AlphaFoldDB" id="A0AA97F8S8"/>
<dbReference type="KEGG" id="acoa:RB602_01305"/>
<evidence type="ECO:0000313" key="4">
    <source>
        <dbReference type="EMBL" id="WOE75382.1"/>
    </source>
</evidence>
<dbReference type="PANTHER" id="PTHR16943">
    <property type="entry name" value="2-METHYLCITRATE DEHYDRATASE-RELATED"/>
    <property type="match status" value="1"/>
</dbReference>
<organism evidence="4 5">
    <name type="scientific">Alterisphingorhabdus coralli</name>
    <dbReference type="NCBI Taxonomy" id="3071408"/>
    <lineage>
        <taxon>Bacteria</taxon>
        <taxon>Pseudomonadati</taxon>
        <taxon>Pseudomonadota</taxon>
        <taxon>Alphaproteobacteria</taxon>
        <taxon>Sphingomonadales</taxon>
        <taxon>Sphingomonadaceae</taxon>
        <taxon>Alterisphingorhabdus (ex Yan et al. 2024)</taxon>
    </lineage>
</organism>
<dbReference type="InterPro" id="IPR042188">
    <property type="entry name" value="MmgE/PrpD_sf_2"/>
</dbReference>
<proteinExistence type="inferred from homology"/>
<dbReference type="InterPro" id="IPR036148">
    <property type="entry name" value="MmgE/PrpD_sf"/>
</dbReference>
<dbReference type="Pfam" id="PF19305">
    <property type="entry name" value="MmgE_PrpD_C"/>
    <property type="match status" value="1"/>
</dbReference>
<name>A0AA97F8S8_9SPHN</name>
<feature type="domain" description="MmgE/PrpD N-terminal" evidence="2">
    <location>
        <begin position="26"/>
        <end position="244"/>
    </location>
</feature>
<evidence type="ECO:0000256" key="1">
    <source>
        <dbReference type="ARBA" id="ARBA00006174"/>
    </source>
</evidence>
<gene>
    <name evidence="4" type="ORF">RB602_01305</name>
</gene>
<dbReference type="SUPFAM" id="SSF103378">
    <property type="entry name" value="2-methylcitrate dehydratase PrpD"/>
    <property type="match status" value="1"/>
</dbReference>
<dbReference type="Gene3D" id="1.10.4100.10">
    <property type="entry name" value="2-methylcitrate dehydratase PrpD"/>
    <property type="match status" value="1"/>
</dbReference>
<dbReference type="GO" id="GO:0016829">
    <property type="term" value="F:lyase activity"/>
    <property type="evidence" value="ECO:0007669"/>
    <property type="project" value="InterPro"/>
</dbReference>
<comment type="similarity">
    <text evidence="1">Belongs to the PrpD family.</text>
</comment>
<sequence length="444" mass="46483">MTKTVADHSAGYTAAICNFAATGHVLPDAAKAHAERLLADTLAGGAAGAASPEAQHMLAAVKGWGHSEDSRLLSLDGRLPAPSAAFFNGFAIHCLEWDAVHEPAVVHALSVVTAALLAASDRKGGSDSEAFLTALAIGVDIASGIGLSATGPMRFFRPASAGIIGAALAVARLEAIAPVHYPDVMGLAYSFCSGTMQAHVEASVALPLQIGNAARAAITAVDLVKADMDGPHNALQGPFGYSALIEEIDLADYVASLGKVWRIAEVSIKPYPSGRASHGALGALAGIQEEHGLKPDDIDSIALYAPPLIHRLVGRSYKADMSPAYARLCFAILAPMMLRDGHIDPRHFDAAGLNDQALVPLANNTQVVLDDNPDGNALAPQRLVLSCRNGKTIERTIDANLGSPEAPMNSAQYNQKYSLCRDLADTLCDPRIFDHPLVYATEPK</sequence>
<dbReference type="Gene3D" id="3.30.1330.120">
    <property type="entry name" value="2-methylcitrate dehydratase PrpD"/>
    <property type="match status" value="1"/>
</dbReference>
<dbReference type="RefSeq" id="WP_317082235.1">
    <property type="nucleotide sequence ID" value="NZ_CP136594.1"/>
</dbReference>
<accession>A0AA97F8S8</accession>